<proteinExistence type="predicted"/>
<organism evidence="1">
    <name type="scientific">Brachypodium distachyon</name>
    <name type="common">Purple false brome</name>
    <name type="synonym">Trachynia distachya</name>
    <dbReference type="NCBI Taxonomy" id="15368"/>
    <lineage>
        <taxon>Eukaryota</taxon>
        <taxon>Viridiplantae</taxon>
        <taxon>Streptophyta</taxon>
        <taxon>Embryophyta</taxon>
        <taxon>Tracheophyta</taxon>
        <taxon>Spermatophyta</taxon>
        <taxon>Magnoliopsida</taxon>
        <taxon>Liliopsida</taxon>
        <taxon>Poales</taxon>
        <taxon>Poaceae</taxon>
        <taxon>BOP clade</taxon>
        <taxon>Pooideae</taxon>
        <taxon>Stipodae</taxon>
        <taxon>Brachypodieae</taxon>
        <taxon>Brachypodium</taxon>
    </lineage>
</organism>
<dbReference type="Gramene" id="PNT72226">
    <property type="protein sequence ID" value="PNT72226"/>
    <property type="gene ID" value="BRADI_2g41644v3"/>
</dbReference>
<keyword evidence="3" id="KW-1185">Reference proteome</keyword>
<accession>A0A2K2DD67</accession>
<name>A0A2K2DD67_BRADI</name>
<sequence length="94" mass="10505">MPLSPPLPRPTIVHRICNLPGELFIFPSKNRLYTSDRVRSHQPLVIHPLLFFIAMTFRCLDVVHGIPADDALDVVGVGLLDPCFLADCDSTLIR</sequence>
<dbReference type="Proteomes" id="UP000008810">
    <property type="component" value="Chromosome 2"/>
</dbReference>
<reference evidence="2" key="3">
    <citation type="submission" date="2018-08" db="UniProtKB">
        <authorList>
            <consortium name="EnsemblPlants"/>
        </authorList>
    </citation>
    <scope>IDENTIFICATION</scope>
    <source>
        <strain evidence="2">cv. Bd21</strain>
    </source>
</reference>
<dbReference type="EMBL" id="CM000881">
    <property type="protein sequence ID" value="PNT72226.1"/>
    <property type="molecule type" value="Genomic_DNA"/>
</dbReference>
<evidence type="ECO:0000313" key="3">
    <source>
        <dbReference type="Proteomes" id="UP000008810"/>
    </source>
</evidence>
<reference evidence="1" key="2">
    <citation type="submission" date="2017-06" db="EMBL/GenBank/DDBJ databases">
        <title>WGS assembly of Brachypodium distachyon.</title>
        <authorList>
            <consortium name="The International Brachypodium Initiative"/>
            <person name="Lucas S."/>
            <person name="Harmon-Smith M."/>
            <person name="Lail K."/>
            <person name="Tice H."/>
            <person name="Grimwood J."/>
            <person name="Bruce D."/>
            <person name="Barry K."/>
            <person name="Shu S."/>
            <person name="Lindquist E."/>
            <person name="Wang M."/>
            <person name="Pitluck S."/>
            <person name="Vogel J.P."/>
            <person name="Garvin D.F."/>
            <person name="Mockler T.C."/>
            <person name="Schmutz J."/>
            <person name="Rokhsar D."/>
            <person name="Bevan M.W."/>
        </authorList>
    </citation>
    <scope>NUCLEOTIDE SEQUENCE</scope>
    <source>
        <strain evidence="1">Bd21</strain>
    </source>
</reference>
<dbReference type="EMBL" id="CM000881">
    <property type="protein sequence ID" value="PNT72225.1"/>
    <property type="molecule type" value="Genomic_DNA"/>
</dbReference>
<dbReference type="EnsemblPlants" id="PNT72226">
    <property type="protein sequence ID" value="PNT72226"/>
    <property type="gene ID" value="BRADI_2g41644v3"/>
</dbReference>
<protein>
    <submittedName>
        <fullName evidence="1 2">Uncharacterized protein</fullName>
    </submittedName>
</protein>
<gene>
    <name evidence="1" type="ORF">BRADI_2g41644v3</name>
</gene>
<reference evidence="1 2" key="1">
    <citation type="journal article" date="2010" name="Nature">
        <title>Genome sequencing and analysis of the model grass Brachypodium distachyon.</title>
        <authorList>
            <consortium name="International Brachypodium Initiative"/>
        </authorList>
    </citation>
    <scope>NUCLEOTIDE SEQUENCE [LARGE SCALE GENOMIC DNA]</scope>
    <source>
        <strain evidence="1 2">Bd21</strain>
    </source>
</reference>
<evidence type="ECO:0000313" key="1">
    <source>
        <dbReference type="EMBL" id="PNT72226.1"/>
    </source>
</evidence>
<dbReference type="Gramene" id="PNT72225">
    <property type="protein sequence ID" value="PNT72225"/>
    <property type="gene ID" value="BRADI_2g41644v3"/>
</dbReference>
<dbReference type="AlphaFoldDB" id="A0A2K2DD67"/>
<dbReference type="InParanoid" id="A0A2K2DD67"/>
<evidence type="ECO:0000313" key="2">
    <source>
        <dbReference type="EnsemblPlants" id="PNT72225"/>
    </source>
</evidence>
<dbReference type="EnsemblPlants" id="PNT72225">
    <property type="protein sequence ID" value="PNT72225"/>
    <property type="gene ID" value="BRADI_2g41644v3"/>
</dbReference>